<dbReference type="NCBIfam" id="TIGR01135">
    <property type="entry name" value="glmS"/>
    <property type="match status" value="1"/>
</dbReference>
<feature type="active site" description="Nucleophile; for GATase activity" evidence="10">
    <location>
        <position position="2"/>
    </location>
</feature>
<dbReference type="FunFam" id="3.40.50.10490:FF:000002">
    <property type="entry name" value="Glutamine--fructose-6-phosphate aminotransferase [isomerizing]"/>
    <property type="match status" value="1"/>
</dbReference>
<keyword evidence="9" id="KW-0315">Glutamine amidotransferase</keyword>
<evidence type="ECO:0000259" key="11">
    <source>
        <dbReference type="PROSITE" id="PS51278"/>
    </source>
</evidence>
<dbReference type="Gene3D" id="3.40.50.10490">
    <property type="entry name" value="Glucose-6-phosphate isomerase like protein, domain 1"/>
    <property type="match status" value="2"/>
</dbReference>
<keyword evidence="8" id="KW-0677">Repeat</keyword>
<proteinExistence type="inferred from homology"/>
<dbReference type="NCBIfam" id="NF001484">
    <property type="entry name" value="PRK00331.1"/>
    <property type="match status" value="1"/>
</dbReference>
<evidence type="ECO:0000256" key="4">
    <source>
        <dbReference type="ARBA" id="ARBA00016090"/>
    </source>
</evidence>
<dbReference type="PROSITE" id="PS51464">
    <property type="entry name" value="SIS"/>
    <property type="match status" value="2"/>
</dbReference>
<dbReference type="GO" id="GO:0006487">
    <property type="term" value="P:protein N-linked glycosylation"/>
    <property type="evidence" value="ECO:0007669"/>
    <property type="project" value="TreeGrafter"/>
</dbReference>
<dbReference type="EMBL" id="CP011393">
    <property type="protein sequence ID" value="ANE41932.1"/>
    <property type="molecule type" value="Genomic_DNA"/>
</dbReference>
<dbReference type="AlphaFoldDB" id="A0A172T4R8"/>
<dbReference type="Pfam" id="PF01380">
    <property type="entry name" value="SIS"/>
    <property type="match status" value="2"/>
</dbReference>
<dbReference type="InterPro" id="IPR017932">
    <property type="entry name" value="GATase_2_dom"/>
</dbReference>
<keyword evidence="6 10" id="KW-0032">Aminotransferase</keyword>
<dbReference type="InterPro" id="IPR035466">
    <property type="entry name" value="GlmS/AgaS_SIS"/>
</dbReference>
<evidence type="ECO:0000256" key="10">
    <source>
        <dbReference type="HAMAP-Rule" id="MF_00164"/>
    </source>
</evidence>
<evidence type="ECO:0000256" key="1">
    <source>
        <dbReference type="ARBA" id="ARBA00001031"/>
    </source>
</evidence>
<sequence length="603" mass="66978">MCGIVGIIGHEFKVAELIEGLKKLEYRGYDSAGIAATNGSQLLVTKSVGRVDSLKNVIEEEKVVKSGIAHTRWATHGAPNDTNAHPHTDCSGKIAVVHNGIIENYQELKTELIKRGHKFKSETDTEVISHLIEENFKGNLFQAVLDTLKILKGAFAIAVIHSDIPNVMVGARKGSPLVVGCNDKYCVLASDVTPIIKYTRDVIFLEDGDVVYIEGNKIKITDFSGNTLIRKHTHITWDESAAEKGGFKHFMLKEIHEIPEAIESALVGRIDSNYTPSLHELDEFNLERVKRILLVACGTSYHAGLVFKYFAEKYLDVDVLIDVASEFRYRPIKITEDTITIAISQSGETADTLESVRAVKKAGGKVIAISNVVGSTITRESDVTLYMNAGPEIGVAASKTYVNQLVLLYLLGLYIIKKRDLWNQEYSEIVKQIVESPKTLKGIISNKEIEDVADNYKNYHHFMYIGRGINTATALEGALKLKEISYINAVGYPAGELKHGPIALLDPKFPVFAFAPKDSLYEKMRSNIEETRARNARIVAVATQGDEEIKKIAHDVIYVPEAHEDLYPLIFAPVIQLFAYYIADKRGYDPDKPRNLAKSVTVE</sequence>
<feature type="domain" description="SIS" evidence="12">
    <location>
        <begin position="281"/>
        <end position="421"/>
    </location>
</feature>
<dbReference type="InterPro" id="IPR047084">
    <property type="entry name" value="GFAT_N"/>
</dbReference>
<protein>
    <recommendedName>
        <fullName evidence="4 10">Glutamine--fructose-6-phosphate aminotransferase [isomerizing]</fullName>
        <ecNumber evidence="3 10">2.6.1.16</ecNumber>
    </recommendedName>
    <alternativeName>
        <fullName evidence="10">D-fructose-6-phosphate amidotransferase</fullName>
    </alternativeName>
    <alternativeName>
        <fullName evidence="10">GFAT</fullName>
    </alternativeName>
    <alternativeName>
        <fullName evidence="10">Glucosamine-6-phosphate synthase</fullName>
    </alternativeName>
    <alternativeName>
        <fullName evidence="10">Hexosephosphate aminotransferase</fullName>
    </alternativeName>
    <alternativeName>
        <fullName evidence="10">L-glutamine--D-fructose-6-phosphate amidotransferase</fullName>
    </alternativeName>
</protein>
<dbReference type="FunFam" id="3.60.20.10:FF:000006">
    <property type="entry name" value="Glutamine--fructose-6-phosphate aminotransferase [isomerizing]"/>
    <property type="match status" value="1"/>
</dbReference>
<dbReference type="CDD" id="cd05008">
    <property type="entry name" value="SIS_GlmS_GlmD_1"/>
    <property type="match status" value="1"/>
</dbReference>
<feature type="initiator methionine" description="Removed" evidence="10">
    <location>
        <position position="1"/>
    </location>
</feature>
<dbReference type="SUPFAM" id="SSF53697">
    <property type="entry name" value="SIS domain"/>
    <property type="match status" value="1"/>
</dbReference>
<organism evidence="13 14">
    <name type="scientific">Fervidobacterium pennivorans</name>
    <dbReference type="NCBI Taxonomy" id="93466"/>
    <lineage>
        <taxon>Bacteria</taxon>
        <taxon>Thermotogati</taxon>
        <taxon>Thermotogota</taxon>
        <taxon>Thermotogae</taxon>
        <taxon>Thermotogales</taxon>
        <taxon>Fervidobacteriaceae</taxon>
        <taxon>Fervidobacterium</taxon>
    </lineage>
</organism>
<dbReference type="FunFam" id="3.40.50.10490:FF:000001">
    <property type="entry name" value="Glutamine--fructose-6-phosphate aminotransferase [isomerizing]"/>
    <property type="match status" value="1"/>
</dbReference>
<dbReference type="PANTHER" id="PTHR10937">
    <property type="entry name" value="GLUCOSAMINE--FRUCTOSE-6-PHOSPHATE AMINOTRANSFERASE, ISOMERIZING"/>
    <property type="match status" value="1"/>
</dbReference>
<gene>
    <name evidence="10" type="primary">glmS</name>
    <name evidence="13" type="ORF">JM64_08235</name>
</gene>
<dbReference type="InterPro" id="IPR005855">
    <property type="entry name" value="GFAT"/>
</dbReference>
<keyword evidence="5 10" id="KW-0963">Cytoplasm</keyword>
<dbReference type="PANTHER" id="PTHR10937:SF0">
    <property type="entry name" value="GLUTAMINE--FRUCTOSE-6-PHOSPHATE TRANSAMINASE (ISOMERIZING)"/>
    <property type="match status" value="1"/>
</dbReference>
<feature type="domain" description="SIS" evidence="12">
    <location>
        <begin position="452"/>
        <end position="593"/>
    </location>
</feature>
<dbReference type="GO" id="GO:0004360">
    <property type="term" value="F:glutamine-fructose-6-phosphate transaminase (isomerizing) activity"/>
    <property type="evidence" value="ECO:0007669"/>
    <property type="project" value="UniProtKB-UniRule"/>
</dbReference>
<accession>A0A172T4R8</accession>
<name>A0A172T4R8_FERPE</name>
<dbReference type="EC" id="2.6.1.16" evidence="3 10"/>
<dbReference type="InterPro" id="IPR029055">
    <property type="entry name" value="Ntn_hydrolases_N"/>
</dbReference>
<dbReference type="KEGG" id="fng:JM64_08235"/>
<dbReference type="Gene3D" id="3.60.20.10">
    <property type="entry name" value="Glutamine Phosphoribosylpyrophosphate, subunit 1, domain 1"/>
    <property type="match status" value="1"/>
</dbReference>
<evidence type="ECO:0000256" key="5">
    <source>
        <dbReference type="ARBA" id="ARBA00022490"/>
    </source>
</evidence>
<dbReference type="HAMAP" id="MF_00164">
    <property type="entry name" value="GlmS"/>
    <property type="match status" value="1"/>
</dbReference>
<dbReference type="SUPFAM" id="SSF56235">
    <property type="entry name" value="N-terminal nucleophile aminohydrolases (Ntn hydrolases)"/>
    <property type="match status" value="1"/>
</dbReference>
<dbReference type="InterPro" id="IPR035490">
    <property type="entry name" value="GlmS/FrlB_SIS"/>
</dbReference>
<dbReference type="PATRIC" id="fig|93466.3.peg.1733"/>
<dbReference type="GO" id="GO:0006047">
    <property type="term" value="P:UDP-N-acetylglucosamine metabolic process"/>
    <property type="evidence" value="ECO:0007669"/>
    <property type="project" value="TreeGrafter"/>
</dbReference>
<dbReference type="Pfam" id="PF13522">
    <property type="entry name" value="GATase_6"/>
    <property type="match status" value="1"/>
</dbReference>
<evidence type="ECO:0000256" key="9">
    <source>
        <dbReference type="ARBA" id="ARBA00022962"/>
    </source>
</evidence>
<keyword evidence="7 10" id="KW-0808">Transferase</keyword>
<evidence type="ECO:0000313" key="13">
    <source>
        <dbReference type="EMBL" id="ANE41932.1"/>
    </source>
</evidence>
<dbReference type="InterPro" id="IPR046348">
    <property type="entry name" value="SIS_dom_sf"/>
</dbReference>
<evidence type="ECO:0000256" key="8">
    <source>
        <dbReference type="ARBA" id="ARBA00022737"/>
    </source>
</evidence>
<evidence type="ECO:0000256" key="2">
    <source>
        <dbReference type="ARBA" id="ARBA00004496"/>
    </source>
</evidence>
<dbReference type="GO" id="GO:0005975">
    <property type="term" value="P:carbohydrate metabolic process"/>
    <property type="evidence" value="ECO:0007669"/>
    <property type="project" value="UniProtKB-UniRule"/>
</dbReference>
<dbReference type="PROSITE" id="PS51278">
    <property type="entry name" value="GATASE_TYPE_2"/>
    <property type="match status" value="1"/>
</dbReference>
<evidence type="ECO:0000259" key="12">
    <source>
        <dbReference type="PROSITE" id="PS51464"/>
    </source>
</evidence>
<dbReference type="OrthoDB" id="106547at2"/>
<dbReference type="InterPro" id="IPR001347">
    <property type="entry name" value="SIS_dom"/>
</dbReference>
<dbReference type="GO" id="GO:0097367">
    <property type="term" value="F:carbohydrate derivative binding"/>
    <property type="evidence" value="ECO:0007669"/>
    <property type="project" value="InterPro"/>
</dbReference>
<evidence type="ECO:0000313" key="14">
    <source>
        <dbReference type="Proteomes" id="UP000077096"/>
    </source>
</evidence>
<comment type="function">
    <text evidence="10">Catalyzes the first step in hexosamine metabolism, converting fructose-6P into glucosamine-6P using glutamine as a nitrogen source.</text>
</comment>
<comment type="subcellular location">
    <subcellularLocation>
        <location evidence="2 10">Cytoplasm</location>
    </subcellularLocation>
</comment>
<dbReference type="GO" id="GO:0046349">
    <property type="term" value="P:amino sugar biosynthetic process"/>
    <property type="evidence" value="ECO:0007669"/>
    <property type="project" value="UniProtKB-ARBA"/>
</dbReference>
<feature type="active site" description="For Fru-6P isomerization activity" evidence="10">
    <location>
        <position position="598"/>
    </location>
</feature>
<comment type="catalytic activity">
    <reaction evidence="1 10">
        <text>D-fructose 6-phosphate + L-glutamine = D-glucosamine 6-phosphate + L-glutamate</text>
        <dbReference type="Rhea" id="RHEA:13237"/>
        <dbReference type="ChEBI" id="CHEBI:29985"/>
        <dbReference type="ChEBI" id="CHEBI:58359"/>
        <dbReference type="ChEBI" id="CHEBI:58725"/>
        <dbReference type="ChEBI" id="CHEBI:61527"/>
        <dbReference type="EC" id="2.6.1.16"/>
    </reaction>
</comment>
<dbReference type="CDD" id="cd05009">
    <property type="entry name" value="SIS_GlmS_GlmD_2"/>
    <property type="match status" value="1"/>
</dbReference>
<dbReference type="GO" id="GO:0005829">
    <property type="term" value="C:cytosol"/>
    <property type="evidence" value="ECO:0007669"/>
    <property type="project" value="TreeGrafter"/>
</dbReference>
<evidence type="ECO:0000256" key="7">
    <source>
        <dbReference type="ARBA" id="ARBA00022679"/>
    </source>
</evidence>
<comment type="subunit">
    <text evidence="10">Homodimer.</text>
</comment>
<dbReference type="Proteomes" id="UP000077096">
    <property type="component" value="Chromosome"/>
</dbReference>
<dbReference type="GO" id="GO:0006002">
    <property type="term" value="P:fructose 6-phosphate metabolic process"/>
    <property type="evidence" value="ECO:0007669"/>
    <property type="project" value="TreeGrafter"/>
</dbReference>
<evidence type="ECO:0000256" key="3">
    <source>
        <dbReference type="ARBA" id="ARBA00012916"/>
    </source>
</evidence>
<feature type="domain" description="Glutamine amidotransferase type-2" evidence="11">
    <location>
        <begin position="2"/>
        <end position="216"/>
    </location>
</feature>
<dbReference type="CDD" id="cd00714">
    <property type="entry name" value="GFAT"/>
    <property type="match status" value="1"/>
</dbReference>
<reference evidence="13 14" key="1">
    <citation type="submission" date="2014-08" db="EMBL/GenBank/DDBJ databases">
        <title>Fervidobacterium pennivorans DYC genome.</title>
        <authorList>
            <person name="Wushke S."/>
        </authorList>
    </citation>
    <scope>NUCLEOTIDE SEQUENCE [LARGE SCALE GENOMIC DNA]</scope>
    <source>
        <strain evidence="13 14">DYC</strain>
    </source>
</reference>
<evidence type="ECO:0000256" key="6">
    <source>
        <dbReference type="ARBA" id="ARBA00022576"/>
    </source>
</evidence>